<dbReference type="EMBL" id="CP130612">
    <property type="protein sequence ID" value="WKW12418.1"/>
    <property type="molecule type" value="Genomic_DNA"/>
</dbReference>
<dbReference type="InterPro" id="IPR029016">
    <property type="entry name" value="GAF-like_dom_sf"/>
</dbReference>
<dbReference type="InterPro" id="IPR052016">
    <property type="entry name" value="Bact_Sigma-Reg"/>
</dbReference>
<protein>
    <submittedName>
        <fullName evidence="5">SpoIIE family protein phosphatase</fullName>
    </submittedName>
</protein>
<name>A0AA49JZX5_9BACT</name>
<proteinExistence type="predicted"/>
<evidence type="ECO:0000313" key="4">
    <source>
        <dbReference type="EMBL" id="WKW12418.1"/>
    </source>
</evidence>
<reference evidence="5" key="1">
    <citation type="submission" date="2023-07" db="EMBL/GenBank/DDBJ databases">
        <authorList>
            <person name="Haufschild T."/>
            <person name="Kallscheuer N."/>
            <person name="Hammer J."/>
            <person name="Kohn T."/>
            <person name="Kabuu M."/>
            <person name="Jogler M."/>
            <person name="Wohfarth N."/>
            <person name="Heuer A."/>
            <person name="Rohde M."/>
            <person name="van Teeseling M.C.F."/>
            <person name="Jogler C."/>
        </authorList>
    </citation>
    <scope>NUCLEOTIDE SEQUENCE</scope>
    <source>
        <strain evidence="4">Strain 138</strain>
        <strain evidence="5">Strain 318</strain>
    </source>
</reference>
<dbReference type="RefSeq" id="WP_367885295.1">
    <property type="nucleotide sequence ID" value="NZ_CP130612.1"/>
</dbReference>
<evidence type="ECO:0000256" key="1">
    <source>
        <dbReference type="ARBA" id="ARBA00022801"/>
    </source>
</evidence>
<evidence type="ECO:0000313" key="5">
    <source>
        <dbReference type="EMBL" id="WKW15325.1"/>
    </source>
</evidence>
<dbReference type="EMBL" id="CP130613">
    <property type="protein sequence ID" value="WKW15325.1"/>
    <property type="molecule type" value="Genomic_DNA"/>
</dbReference>
<feature type="domain" description="GAF" evidence="2">
    <location>
        <begin position="140"/>
        <end position="288"/>
    </location>
</feature>
<keyword evidence="6" id="KW-1185">Reference proteome</keyword>
<dbReference type="PANTHER" id="PTHR43156">
    <property type="entry name" value="STAGE II SPORULATION PROTEIN E-RELATED"/>
    <property type="match status" value="1"/>
</dbReference>
<organism evidence="5 6">
    <name type="scientific">Pseudogemmatithrix spongiicola</name>
    <dbReference type="NCBI Taxonomy" id="3062599"/>
    <lineage>
        <taxon>Bacteria</taxon>
        <taxon>Pseudomonadati</taxon>
        <taxon>Gemmatimonadota</taxon>
        <taxon>Gemmatimonadia</taxon>
        <taxon>Gemmatimonadales</taxon>
        <taxon>Gemmatimonadaceae</taxon>
        <taxon>Pseudogemmatithrix</taxon>
    </lineage>
</organism>
<dbReference type="Pfam" id="PF07228">
    <property type="entry name" value="SpoIIE"/>
    <property type="match status" value="1"/>
</dbReference>
<dbReference type="PANTHER" id="PTHR43156:SF2">
    <property type="entry name" value="STAGE II SPORULATION PROTEIN E"/>
    <property type="match status" value="1"/>
</dbReference>
<dbReference type="InterPro" id="IPR001932">
    <property type="entry name" value="PPM-type_phosphatase-like_dom"/>
</dbReference>
<keyword evidence="1" id="KW-0378">Hydrolase</keyword>
<dbReference type="Gene3D" id="3.30.450.40">
    <property type="match status" value="1"/>
</dbReference>
<dbReference type="SUPFAM" id="SSF81606">
    <property type="entry name" value="PP2C-like"/>
    <property type="match status" value="1"/>
</dbReference>
<gene>
    <name evidence="4" type="ORF">Strain138_001709</name>
    <name evidence="5" type="ORF">Strain318_001708</name>
</gene>
<dbReference type="Gene3D" id="3.60.40.10">
    <property type="entry name" value="PPM-type phosphatase domain"/>
    <property type="match status" value="1"/>
</dbReference>
<accession>A0AA49Q4W5</accession>
<dbReference type="InterPro" id="IPR003018">
    <property type="entry name" value="GAF"/>
</dbReference>
<dbReference type="GO" id="GO:0016791">
    <property type="term" value="F:phosphatase activity"/>
    <property type="evidence" value="ECO:0007669"/>
    <property type="project" value="TreeGrafter"/>
</dbReference>
<dbReference type="Proteomes" id="UP001229955">
    <property type="component" value="Chromosome"/>
</dbReference>
<dbReference type="AlphaFoldDB" id="A0AA49JZX5"/>
<dbReference type="Pfam" id="PF01590">
    <property type="entry name" value="GAF"/>
    <property type="match status" value="1"/>
</dbReference>
<evidence type="ECO:0000259" key="3">
    <source>
        <dbReference type="SMART" id="SM00331"/>
    </source>
</evidence>
<dbReference type="KEGG" id="pspc:Strain318_001708"/>
<sequence length="533" mass="56846">MSDIGVALHAFSEAYGCGATLWTQAAPGATVEVAATSGGDVTPPEGFADITGPEPRLRETALGAQLVVRVPGRTRAWLGIGPVPDDDSDVRRWLRVLVPVLGELLQARWEASHAADELMERYEEINLLYSISEILGRTVTLDDAARTILLEVSDTVGADFGALLVHDAAAGLLRPVTSLRSVTAGPAVPIPIDDPIAVSARVFRTRHALLVNAGVLESPLEAPFRSGAMLSVPITWTTPEGGIPLGVVCLSGRRSGDNFTAGDEKLVSAVGSQIGTAIQNARLVRASLDQERLQSEMRLAHDLQMKLLPSGEVVAPEALCAVRVEPAEGVGGDFYNLFHLGNGRIGVLVGDVSSHGYRAALIMALVMSASAIHAQTTADPAETVTAIFATLDEELRETEMFLSLCYCVVDREARTIRWTNTGHPHAFTVGADGVPQRLEATDPPLGLGPEDLHVAERAWDPEHDVLALFTDGITDARNARGEALGERAVLDVLRARRKEVPSRVVDGVFALVEGHMGRAKPHDDQAVVVLRHS</sequence>
<feature type="domain" description="PPM-type phosphatase" evidence="3">
    <location>
        <begin position="315"/>
        <end position="532"/>
    </location>
</feature>
<accession>A0AA49JZX5</accession>
<evidence type="ECO:0000313" key="6">
    <source>
        <dbReference type="Proteomes" id="UP001229955"/>
    </source>
</evidence>
<evidence type="ECO:0000259" key="2">
    <source>
        <dbReference type="SMART" id="SM00065"/>
    </source>
</evidence>
<dbReference type="SUPFAM" id="SSF55781">
    <property type="entry name" value="GAF domain-like"/>
    <property type="match status" value="1"/>
</dbReference>
<dbReference type="InterPro" id="IPR036457">
    <property type="entry name" value="PPM-type-like_dom_sf"/>
</dbReference>
<dbReference type="SMART" id="SM00331">
    <property type="entry name" value="PP2C_SIG"/>
    <property type="match status" value="1"/>
</dbReference>
<dbReference type="SMART" id="SM00065">
    <property type="entry name" value="GAF"/>
    <property type="match status" value="1"/>
</dbReference>